<keyword evidence="3" id="KW-1185">Reference proteome</keyword>
<accession>A0A6D2L8D4</accession>
<dbReference type="Pfam" id="PF24758">
    <property type="entry name" value="LRR_At5g56370"/>
    <property type="match status" value="1"/>
</dbReference>
<dbReference type="InterPro" id="IPR055411">
    <property type="entry name" value="LRR_FXL15/At3g58940/PEG3-like"/>
</dbReference>
<evidence type="ECO:0000259" key="1">
    <source>
        <dbReference type="PROSITE" id="PS50181"/>
    </source>
</evidence>
<dbReference type="InterPro" id="IPR032675">
    <property type="entry name" value="LRR_dom_sf"/>
</dbReference>
<dbReference type="SUPFAM" id="SSF81383">
    <property type="entry name" value="F-box domain"/>
    <property type="match status" value="1"/>
</dbReference>
<evidence type="ECO:0000313" key="2">
    <source>
        <dbReference type="EMBL" id="CAA7062014.1"/>
    </source>
</evidence>
<organism evidence="2 3">
    <name type="scientific">Microthlaspi erraticum</name>
    <dbReference type="NCBI Taxonomy" id="1685480"/>
    <lineage>
        <taxon>Eukaryota</taxon>
        <taxon>Viridiplantae</taxon>
        <taxon>Streptophyta</taxon>
        <taxon>Embryophyta</taxon>
        <taxon>Tracheophyta</taxon>
        <taxon>Spermatophyta</taxon>
        <taxon>Magnoliopsida</taxon>
        <taxon>eudicotyledons</taxon>
        <taxon>Gunneridae</taxon>
        <taxon>Pentapetalae</taxon>
        <taxon>rosids</taxon>
        <taxon>malvids</taxon>
        <taxon>Brassicales</taxon>
        <taxon>Brassicaceae</taxon>
        <taxon>Coluteocarpeae</taxon>
        <taxon>Microthlaspi</taxon>
    </lineage>
</organism>
<dbReference type="PROSITE" id="PS50181">
    <property type="entry name" value="FBOX"/>
    <property type="match status" value="1"/>
</dbReference>
<dbReference type="InterPro" id="IPR053781">
    <property type="entry name" value="F-box_AtFBL13-like"/>
</dbReference>
<dbReference type="CDD" id="cd22160">
    <property type="entry name" value="F-box_AtFBL13-like"/>
    <property type="match status" value="1"/>
</dbReference>
<dbReference type="InterPro" id="IPR006566">
    <property type="entry name" value="FBD"/>
</dbReference>
<dbReference type="SMART" id="SM00579">
    <property type="entry name" value="FBD"/>
    <property type="match status" value="1"/>
</dbReference>
<gene>
    <name evidence="2" type="ORF">MERR_LOCUS49250</name>
</gene>
<dbReference type="SUPFAM" id="SSF52047">
    <property type="entry name" value="RNI-like"/>
    <property type="match status" value="1"/>
</dbReference>
<proteinExistence type="predicted"/>
<dbReference type="OrthoDB" id="594804at2759"/>
<dbReference type="Gene3D" id="1.20.1280.50">
    <property type="match status" value="1"/>
</dbReference>
<sequence>MNRIGVVDRLSELPDCLLCEVLLYFPPKEVVKTSAFSRRWRNLWKCVPRLDLEYGDFPDHEAVLSFLDSFLGFESDSVLQEFKLKSESFELKEDEVWGEFDDAHIPRWINIVVGNRKVEHLKVLERRYPYDKGLKIPATIYTCESLVTLELRDVILHEPSSVSLPHLITIKLEGLAYANDQNFEMLISGCPVLESLYVKRSPYEDVFVFRVCSQSLLSFTLVGHNDYEMAGDIDAVIDAPKLEYLELFQDQTSLSIINNLGALVKVDMDTRFNLPYEYRDMLHPNDVPRRKIIRDFLMGISSVRDMVISSDTLEIIYDFSRCEQIPIPLFRNLSSLHANFFHNNWEVLPVFLQSCPNLKTLSLSFSEEDPWEQANDILLGPCRLLPTLEYVQIDKEMKGDVVAFVKLVSYFLEKSTILKKFTFSLRDFSEEEEHAILKRLLALPRLSSSCKVVVL</sequence>
<dbReference type="Gene3D" id="3.80.10.10">
    <property type="entry name" value="Ribonuclease Inhibitor"/>
    <property type="match status" value="1"/>
</dbReference>
<dbReference type="PANTHER" id="PTHR31900:SF33">
    <property type="entry name" value="PROTEIN WITH RNI-LIKE_FBD-LIKE DOMAIN"/>
    <property type="match status" value="1"/>
</dbReference>
<evidence type="ECO:0000313" key="3">
    <source>
        <dbReference type="Proteomes" id="UP000467841"/>
    </source>
</evidence>
<reference evidence="2" key="1">
    <citation type="submission" date="2020-01" db="EMBL/GenBank/DDBJ databases">
        <authorList>
            <person name="Mishra B."/>
        </authorList>
    </citation>
    <scope>NUCLEOTIDE SEQUENCE [LARGE SCALE GENOMIC DNA]</scope>
</reference>
<protein>
    <recommendedName>
        <fullName evidence="1">F-box domain-containing protein</fullName>
    </recommendedName>
</protein>
<name>A0A6D2L8D4_9BRAS</name>
<dbReference type="InterPro" id="IPR001810">
    <property type="entry name" value="F-box_dom"/>
</dbReference>
<feature type="domain" description="F-box" evidence="1">
    <location>
        <begin position="7"/>
        <end position="43"/>
    </location>
</feature>
<dbReference type="Pfam" id="PF08387">
    <property type="entry name" value="FBD"/>
    <property type="match status" value="1"/>
</dbReference>
<comment type="caution">
    <text evidence="2">The sequence shown here is derived from an EMBL/GenBank/DDBJ whole genome shotgun (WGS) entry which is preliminary data.</text>
</comment>
<dbReference type="InterPro" id="IPR036047">
    <property type="entry name" value="F-box-like_dom_sf"/>
</dbReference>
<dbReference type="EMBL" id="CACVBM020001917">
    <property type="protein sequence ID" value="CAA7062014.1"/>
    <property type="molecule type" value="Genomic_DNA"/>
</dbReference>
<dbReference type="AlphaFoldDB" id="A0A6D2L8D4"/>
<dbReference type="PANTHER" id="PTHR31900">
    <property type="entry name" value="F-BOX/RNI SUPERFAMILY PROTEIN-RELATED"/>
    <property type="match status" value="1"/>
</dbReference>
<dbReference type="Pfam" id="PF00646">
    <property type="entry name" value="F-box"/>
    <property type="match status" value="1"/>
</dbReference>
<dbReference type="InterPro" id="IPR050232">
    <property type="entry name" value="FBL13/AtMIF1-like"/>
</dbReference>
<dbReference type="Proteomes" id="UP000467841">
    <property type="component" value="Unassembled WGS sequence"/>
</dbReference>